<protein>
    <recommendedName>
        <fullName evidence="1">Heterokaryon incompatibility domain-containing protein</fullName>
    </recommendedName>
</protein>
<evidence type="ECO:0000313" key="2">
    <source>
        <dbReference type="EMBL" id="CAI6099895.1"/>
    </source>
</evidence>
<gene>
    <name evidence="2" type="ORF">CCHLO57077_00018794</name>
</gene>
<feature type="domain" description="Heterokaryon incompatibility" evidence="1">
    <location>
        <begin position="219"/>
        <end position="399"/>
    </location>
</feature>
<dbReference type="PANTHER" id="PTHR33112:SF10">
    <property type="entry name" value="TOL"/>
    <property type="match status" value="1"/>
</dbReference>
<reference evidence="2" key="1">
    <citation type="submission" date="2023-01" db="EMBL/GenBank/DDBJ databases">
        <authorList>
            <person name="Piombo E."/>
        </authorList>
    </citation>
    <scope>NUCLEOTIDE SEQUENCE</scope>
</reference>
<proteinExistence type="predicted"/>
<sequence>METLGTSTSQPEAPCIRASTLAVLNGYQPLTSLSNPNRSAALRLAVTETFCKECKEIFETLKESVFGTGYLRDIPTFKEEAMKGCIACSMFQANSGSWPEKLNDEFKGQWRVAVTMMPNIGLPGYLLPDICTPLLLMAHPEKRVAHLLHNGEVEPSTASETSFNLARGWIRACWTNHRSCRAAPDPAAALYRPTRLLDVSVSSTIRLREKDEIPDDVVYVTLSHCWGSRTPLRLTTQNISTLKEEIALDSLGKTFQDAIETARRLAVQFIWIDSLCIIQDSKEDWAKESVLMQHVYGNSFCNIAATNSSDSQGGCFRNREITAIQPIRLDFGQEFEETLREDYERDVLGHSGDRPADDFADDFFDENGSNRFFYVTDVKLWWERFIRSPLNRRAWVFQERILSPRVLHFDEDQLAWECNELSACERFPGGMRKLIPSLPLRLPLDDVFREALASGIKGSEIHGIWKPIVDAYSSTELTYDSDRLVAIYGVAMKVKNVLGCRYVAGLFTQHMESQLLWKVVHPDTSYRPDKHVAPSWSWASVAGAVSLLPQWDHVDHDNLATNNDIKAEHLNEILHCEILNKETLGSFGCDSSPQVSHDVLEMQCAITPLFPALFDSETLHFDVALDTDPTGQCFVAPVYSVTGWRIQAYFSAVPIRMTDGLILEQYEEGKPRFRRLGTFTIEEDSRRTQLWRNCRDFEGPEGWDSFNVEYEIHIEGRDRPVKVARKEYRIFIE</sequence>
<evidence type="ECO:0000313" key="3">
    <source>
        <dbReference type="Proteomes" id="UP001160390"/>
    </source>
</evidence>
<evidence type="ECO:0000259" key="1">
    <source>
        <dbReference type="Pfam" id="PF06985"/>
    </source>
</evidence>
<dbReference type="PANTHER" id="PTHR33112">
    <property type="entry name" value="DOMAIN PROTEIN, PUTATIVE-RELATED"/>
    <property type="match status" value="1"/>
</dbReference>
<dbReference type="EMBL" id="CABFNP030001330">
    <property type="protein sequence ID" value="CAI6099895.1"/>
    <property type="molecule type" value="Genomic_DNA"/>
</dbReference>
<dbReference type="InterPro" id="IPR010730">
    <property type="entry name" value="HET"/>
</dbReference>
<organism evidence="2 3">
    <name type="scientific">Clonostachys chloroleuca</name>
    <dbReference type="NCBI Taxonomy" id="1926264"/>
    <lineage>
        <taxon>Eukaryota</taxon>
        <taxon>Fungi</taxon>
        <taxon>Dikarya</taxon>
        <taxon>Ascomycota</taxon>
        <taxon>Pezizomycotina</taxon>
        <taxon>Sordariomycetes</taxon>
        <taxon>Hypocreomycetidae</taxon>
        <taxon>Hypocreales</taxon>
        <taxon>Bionectriaceae</taxon>
        <taxon>Clonostachys</taxon>
    </lineage>
</organism>
<accession>A0AA35QDC2</accession>
<dbReference type="Proteomes" id="UP001160390">
    <property type="component" value="Unassembled WGS sequence"/>
</dbReference>
<name>A0AA35QDC2_9HYPO</name>
<comment type="caution">
    <text evidence="2">The sequence shown here is derived from an EMBL/GenBank/DDBJ whole genome shotgun (WGS) entry which is preliminary data.</text>
</comment>
<dbReference type="AlphaFoldDB" id="A0AA35QDC2"/>
<keyword evidence="3" id="KW-1185">Reference proteome</keyword>
<dbReference type="Pfam" id="PF06985">
    <property type="entry name" value="HET"/>
    <property type="match status" value="1"/>
</dbReference>